<protein>
    <submittedName>
        <fullName evidence="1">Uncharacterized protein</fullName>
    </submittedName>
</protein>
<evidence type="ECO:0000313" key="2">
    <source>
        <dbReference type="Proteomes" id="UP000027442"/>
    </source>
</evidence>
<dbReference type="AlphaFoldDB" id="A0A069QM60"/>
<dbReference type="EMBL" id="JNGW01000012">
    <property type="protein sequence ID" value="KDR53752.1"/>
    <property type="molecule type" value="Genomic_DNA"/>
</dbReference>
<comment type="caution">
    <text evidence="1">The sequence shown here is derived from an EMBL/GenBank/DDBJ whole genome shotgun (WGS) entry which is preliminary data.</text>
</comment>
<dbReference type="eggNOG" id="ENOG5033FB6">
    <property type="taxonomic scope" value="Bacteria"/>
</dbReference>
<dbReference type="RefSeq" id="WP_009235628.1">
    <property type="nucleotide sequence ID" value="NZ_KB899210.1"/>
</dbReference>
<proteinExistence type="predicted"/>
<accession>A0A069QM60</accession>
<sequence>MNKRQLKKNVNYICSELFAECVAASLYSENANKDNINALLTSIITIQNDFVRRISHPEPGMPAKVFYKQLIKDFNNTVSEVIDHIAHLQ</sequence>
<organism evidence="1 2">
    <name type="scientific">Hoylesella loescheii DSM 19665 = JCM 12249 = ATCC 15930</name>
    <dbReference type="NCBI Taxonomy" id="1122985"/>
    <lineage>
        <taxon>Bacteria</taxon>
        <taxon>Pseudomonadati</taxon>
        <taxon>Bacteroidota</taxon>
        <taxon>Bacteroidia</taxon>
        <taxon>Bacteroidales</taxon>
        <taxon>Prevotellaceae</taxon>
        <taxon>Hoylesella</taxon>
    </lineage>
</organism>
<name>A0A069QM60_HOYLO</name>
<dbReference type="Proteomes" id="UP000027442">
    <property type="component" value="Unassembled WGS sequence"/>
</dbReference>
<evidence type="ECO:0000313" key="1">
    <source>
        <dbReference type="EMBL" id="KDR53752.1"/>
    </source>
</evidence>
<gene>
    <name evidence="1" type="ORF">HMPREF1991_00119</name>
</gene>
<dbReference type="PATRIC" id="fig|1122985.7.peg.126"/>
<dbReference type="HOGENOM" id="CLU_161352_0_0_10"/>
<reference evidence="1 2" key="1">
    <citation type="submission" date="2013-08" db="EMBL/GenBank/DDBJ databases">
        <authorList>
            <person name="Weinstock G."/>
            <person name="Sodergren E."/>
            <person name="Wylie T."/>
            <person name="Fulton L."/>
            <person name="Fulton R."/>
            <person name="Fronick C."/>
            <person name="O'Laughlin M."/>
            <person name="Godfrey J."/>
            <person name="Miner T."/>
            <person name="Herter B."/>
            <person name="Appelbaum E."/>
            <person name="Cordes M."/>
            <person name="Lek S."/>
            <person name="Wollam A."/>
            <person name="Pepin K.H."/>
            <person name="Palsikar V.B."/>
            <person name="Mitreva M."/>
            <person name="Wilson R.K."/>
        </authorList>
    </citation>
    <scope>NUCLEOTIDE SEQUENCE [LARGE SCALE GENOMIC DNA]</scope>
    <source>
        <strain evidence="1 2">ATCC 15930</strain>
    </source>
</reference>
<keyword evidence="2" id="KW-1185">Reference proteome</keyword>